<organism evidence="4 5">
    <name type="scientific">Massilia suwonensis</name>
    <dbReference type="NCBI Taxonomy" id="648895"/>
    <lineage>
        <taxon>Bacteria</taxon>
        <taxon>Pseudomonadati</taxon>
        <taxon>Pseudomonadota</taxon>
        <taxon>Betaproteobacteria</taxon>
        <taxon>Burkholderiales</taxon>
        <taxon>Oxalobacteraceae</taxon>
        <taxon>Telluria group</taxon>
        <taxon>Massilia</taxon>
    </lineage>
</organism>
<feature type="domain" description="CBS" evidence="3">
    <location>
        <begin position="269"/>
        <end position="325"/>
    </location>
</feature>
<feature type="transmembrane region" description="Helical" evidence="2">
    <location>
        <begin position="12"/>
        <end position="37"/>
    </location>
</feature>
<name>A0ABW0MV93_9BURK</name>
<dbReference type="PROSITE" id="PS51257">
    <property type="entry name" value="PROKAR_LIPOPROTEIN"/>
    <property type="match status" value="1"/>
</dbReference>
<keyword evidence="1" id="KW-0129">CBS domain</keyword>
<feature type="transmembrane region" description="Helical" evidence="2">
    <location>
        <begin position="100"/>
        <end position="120"/>
    </location>
</feature>
<dbReference type="InterPro" id="IPR046342">
    <property type="entry name" value="CBS_dom_sf"/>
</dbReference>
<dbReference type="EMBL" id="JBHSMR010000014">
    <property type="protein sequence ID" value="MFC5480758.1"/>
    <property type="molecule type" value="Genomic_DNA"/>
</dbReference>
<feature type="domain" description="CBS" evidence="3">
    <location>
        <begin position="340"/>
        <end position="397"/>
    </location>
</feature>
<reference evidence="5" key="1">
    <citation type="journal article" date="2019" name="Int. J. Syst. Evol. Microbiol.">
        <title>The Global Catalogue of Microorganisms (GCM) 10K type strain sequencing project: providing services to taxonomists for standard genome sequencing and annotation.</title>
        <authorList>
            <consortium name="The Broad Institute Genomics Platform"/>
            <consortium name="The Broad Institute Genome Sequencing Center for Infectious Disease"/>
            <person name="Wu L."/>
            <person name="Ma J."/>
        </authorList>
    </citation>
    <scope>NUCLEOTIDE SEQUENCE [LARGE SCALE GENOMIC DNA]</scope>
    <source>
        <strain evidence="5">CCUG 43111</strain>
    </source>
</reference>
<proteinExistence type="predicted"/>
<dbReference type="PROSITE" id="PS51371">
    <property type="entry name" value="CBS"/>
    <property type="match status" value="2"/>
</dbReference>
<keyword evidence="2" id="KW-0812">Transmembrane</keyword>
<dbReference type="PANTHER" id="PTHR33741">
    <property type="entry name" value="TRANSMEMBRANE PROTEIN DDB_G0269096-RELATED"/>
    <property type="match status" value="1"/>
</dbReference>
<comment type="caution">
    <text evidence="4">The sequence shown here is derived from an EMBL/GenBank/DDBJ whole genome shotgun (WGS) entry which is preliminary data.</text>
</comment>
<dbReference type="SMART" id="SM00116">
    <property type="entry name" value="CBS"/>
    <property type="match status" value="2"/>
</dbReference>
<evidence type="ECO:0000259" key="3">
    <source>
        <dbReference type="PROSITE" id="PS51371"/>
    </source>
</evidence>
<feature type="transmembrane region" description="Helical" evidence="2">
    <location>
        <begin position="165"/>
        <end position="188"/>
    </location>
</feature>
<evidence type="ECO:0000256" key="2">
    <source>
        <dbReference type="SAM" id="Phobius"/>
    </source>
</evidence>
<dbReference type="Pfam" id="PF04982">
    <property type="entry name" value="TM_HPP"/>
    <property type="match status" value="1"/>
</dbReference>
<dbReference type="InterPro" id="IPR007065">
    <property type="entry name" value="HPP"/>
</dbReference>
<sequence>MVHLLHRNNACGVIAVFACSLLSFMRATFIQWLHGFLPQPLPAGNTERIRAGIGACIGLFLTALLTHVLAPDLAAWLIAPMGASAVLLFCVPASPLAQPWSVVGGNTISALVGVACLHLVPDPLLAAPLAGALAIGTMFALRCLHPPGGAVALTTVLGGQAVHDAGFLFALSPVALNSALIVIAAILYNNLTGRRYPHAQHAADKNVHATGDPVPGARLGITESDLEAALARYGEVLDVSRDDLLAIVDDARQLALHRHFNERVCAELMSTHIVFVSPRDTLEHARELLLRYRLQSLPVLDDTRHLRGVIAQEDLLRMVGWGTRLRQLVPGAGPYVEDAMRQRVVALDAAAPLAQLVPLLRDGGYHQVAITGADGAMVGLVSQSDLLAALSEERLETAA</sequence>
<feature type="transmembrane region" description="Helical" evidence="2">
    <location>
        <begin position="126"/>
        <end position="144"/>
    </location>
</feature>
<keyword evidence="5" id="KW-1185">Reference proteome</keyword>
<dbReference type="RefSeq" id="WP_379760580.1">
    <property type="nucleotide sequence ID" value="NZ_JBHSMR010000014.1"/>
</dbReference>
<dbReference type="SUPFAM" id="SSF54631">
    <property type="entry name" value="CBS-domain pair"/>
    <property type="match status" value="1"/>
</dbReference>
<feature type="transmembrane region" description="Helical" evidence="2">
    <location>
        <begin position="74"/>
        <end position="93"/>
    </location>
</feature>
<dbReference type="Pfam" id="PF00571">
    <property type="entry name" value="CBS"/>
    <property type="match status" value="2"/>
</dbReference>
<keyword evidence="2" id="KW-1133">Transmembrane helix</keyword>
<dbReference type="InterPro" id="IPR058581">
    <property type="entry name" value="TM_HPP"/>
</dbReference>
<evidence type="ECO:0000313" key="4">
    <source>
        <dbReference type="EMBL" id="MFC5480758.1"/>
    </source>
</evidence>
<keyword evidence="2" id="KW-0472">Membrane</keyword>
<protein>
    <submittedName>
        <fullName evidence="4">HPP family protein</fullName>
    </submittedName>
</protein>
<dbReference type="PANTHER" id="PTHR33741:SF5">
    <property type="entry name" value="TRANSMEMBRANE PROTEIN DDB_G0269096-RELATED"/>
    <property type="match status" value="1"/>
</dbReference>
<evidence type="ECO:0000256" key="1">
    <source>
        <dbReference type="PROSITE-ProRule" id="PRU00703"/>
    </source>
</evidence>
<feature type="transmembrane region" description="Helical" evidence="2">
    <location>
        <begin position="49"/>
        <end position="68"/>
    </location>
</feature>
<accession>A0ABW0MV93</accession>
<dbReference type="Proteomes" id="UP001596101">
    <property type="component" value="Unassembled WGS sequence"/>
</dbReference>
<dbReference type="Gene3D" id="3.10.580.10">
    <property type="entry name" value="CBS-domain"/>
    <property type="match status" value="1"/>
</dbReference>
<gene>
    <name evidence="4" type="ORF">ACFPQ5_21350</name>
</gene>
<dbReference type="InterPro" id="IPR000644">
    <property type="entry name" value="CBS_dom"/>
</dbReference>
<evidence type="ECO:0000313" key="5">
    <source>
        <dbReference type="Proteomes" id="UP001596101"/>
    </source>
</evidence>